<feature type="region of interest" description="Disordered" evidence="6">
    <location>
        <begin position="147"/>
        <end position="168"/>
    </location>
</feature>
<organism evidence="9 10">
    <name type="scientific">Melanomma pulvis-pyrius CBS 109.77</name>
    <dbReference type="NCBI Taxonomy" id="1314802"/>
    <lineage>
        <taxon>Eukaryota</taxon>
        <taxon>Fungi</taxon>
        <taxon>Dikarya</taxon>
        <taxon>Ascomycota</taxon>
        <taxon>Pezizomycotina</taxon>
        <taxon>Dothideomycetes</taxon>
        <taxon>Pleosporomycetidae</taxon>
        <taxon>Pleosporales</taxon>
        <taxon>Melanommataceae</taxon>
        <taxon>Melanomma</taxon>
    </lineage>
</organism>
<keyword evidence="5" id="KW-0539">Nucleus</keyword>
<evidence type="ECO:0000256" key="6">
    <source>
        <dbReference type="SAM" id="MobiDB-lite"/>
    </source>
</evidence>
<evidence type="ECO:0000256" key="3">
    <source>
        <dbReference type="ARBA" id="ARBA00022705"/>
    </source>
</evidence>
<keyword evidence="4" id="KW-0238">DNA-binding</keyword>
<evidence type="ECO:0000256" key="5">
    <source>
        <dbReference type="ARBA" id="ARBA00023242"/>
    </source>
</evidence>
<proteinExistence type="inferred from homology"/>
<dbReference type="OrthoDB" id="10265211at2759"/>
<name>A0A6A6X078_9PLEO</name>
<dbReference type="PANTHER" id="PTHR12748">
    <property type="entry name" value="ORIGIN RECOGNITION COMPLEX SUBUNIT 3"/>
    <property type="match status" value="1"/>
</dbReference>
<dbReference type="GO" id="GO:0003688">
    <property type="term" value="F:DNA replication origin binding"/>
    <property type="evidence" value="ECO:0007669"/>
    <property type="project" value="TreeGrafter"/>
</dbReference>
<dbReference type="InterPro" id="IPR020795">
    <property type="entry name" value="ORC3"/>
</dbReference>
<dbReference type="GO" id="GO:0031261">
    <property type="term" value="C:DNA replication preinitiation complex"/>
    <property type="evidence" value="ECO:0007669"/>
    <property type="project" value="TreeGrafter"/>
</dbReference>
<dbReference type="CDD" id="cd20704">
    <property type="entry name" value="Orc3"/>
    <property type="match status" value="1"/>
</dbReference>
<sequence>MSETEHQKCYIYAPPLPEERASKRQRTSKSNPQKHLPERLQTYRKIWSHQEEKIQATLEEADRVTQEKIVNFVSVASQPEPEHRQVSAIPTGLVIAGPSIASHGPFFERLGRRIRDDTNSAYFVLTSGESPNLKTLLKNLIKKATSRVDDDDDDDLGRPSTSSKNGPKLLDFDLGHLQEWQSRNRVQSIVVTIQDSEAFDASILIEIVDLFYSWLDRLPFVLLFGIATSSESFEDRLSGKSLRYLEGQKFDVTQSSEIIEKLFSATVASTDIPLRIGPNLSRRILERQRDHVQNVQDFSNGLKYAYMSHFYANHTSIFLDENVSFEHLSSDMFEAVRILPSFRRWVEGMLEEGQTQEVRQLLQSDQFLFENIIHLVKSGHETLSALSIASTVFTNVRESLQMSPDVPLSSIWTRAASGEMIGSPLLRETMLLIKKIPSDKLVQLLTSMEDLDTASFTIDINAYRHELADLVKRNVNSTPLRSQHDVRNDSLRTTVVAQKVLLSKHKAALSEQDKAYSELVARFHDELDDYFTSTFINPRGLILSEILIYDLKSPHTEVFQPRPRFAIERALASPHDYLGCECCGADLGENGEVSLSGTQPSTAILYQMYLESGALINVSDLWSAFRAIAGDEEEESESKTMALFQRSLAELRYLGLVKPSKKKTDHIAKTMWKGL</sequence>
<dbReference type="AlphaFoldDB" id="A0A6A6X078"/>
<evidence type="ECO:0000256" key="2">
    <source>
        <dbReference type="ARBA" id="ARBA00010977"/>
    </source>
</evidence>
<dbReference type="Proteomes" id="UP000799757">
    <property type="component" value="Unassembled WGS sequence"/>
</dbReference>
<evidence type="ECO:0000259" key="7">
    <source>
        <dbReference type="Pfam" id="PF07034"/>
    </source>
</evidence>
<dbReference type="EMBL" id="MU002129">
    <property type="protein sequence ID" value="KAF2789543.1"/>
    <property type="molecule type" value="Genomic_DNA"/>
</dbReference>
<dbReference type="Pfam" id="PF18137">
    <property type="entry name" value="WHD_ORC"/>
    <property type="match status" value="1"/>
</dbReference>
<dbReference type="InterPro" id="IPR045667">
    <property type="entry name" value="ORC3_N"/>
</dbReference>
<comment type="subcellular location">
    <subcellularLocation>
        <location evidence="1">Nucleus</location>
    </subcellularLocation>
</comment>
<evidence type="ECO:0000259" key="8">
    <source>
        <dbReference type="Pfam" id="PF18137"/>
    </source>
</evidence>
<evidence type="ECO:0000313" key="10">
    <source>
        <dbReference type="Proteomes" id="UP000799757"/>
    </source>
</evidence>
<dbReference type="Pfam" id="PF07034">
    <property type="entry name" value="ORC3_N"/>
    <property type="match status" value="1"/>
</dbReference>
<dbReference type="GO" id="GO:0006270">
    <property type="term" value="P:DNA replication initiation"/>
    <property type="evidence" value="ECO:0007669"/>
    <property type="project" value="TreeGrafter"/>
</dbReference>
<dbReference type="PANTHER" id="PTHR12748:SF0">
    <property type="entry name" value="ORIGIN RECOGNITION COMPLEX SUBUNIT 3"/>
    <property type="match status" value="1"/>
</dbReference>
<feature type="domain" description="Origin recognition complex subunit 3 N-terminal" evidence="7">
    <location>
        <begin position="6"/>
        <end position="318"/>
    </location>
</feature>
<protein>
    <submittedName>
        <fullName evidence="9">Uncharacterized protein</fullName>
    </submittedName>
</protein>
<evidence type="ECO:0000313" key="9">
    <source>
        <dbReference type="EMBL" id="KAF2789543.1"/>
    </source>
</evidence>
<comment type="similarity">
    <text evidence="2">Belongs to the ORC3 family.</text>
</comment>
<feature type="domain" description="Origin recognition complex subunit 3 winged helix C-terminal" evidence="8">
    <location>
        <begin position="564"/>
        <end position="672"/>
    </location>
</feature>
<feature type="region of interest" description="Disordered" evidence="6">
    <location>
        <begin position="1"/>
        <end position="39"/>
    </location>
</feature>
<accession>A0A6A6X078</accession>
<evidence type="ECO:0000256" key="4">
    <source>
        <dbReference type="ARBA" id="ARBA00023125"/>
    </source>
</evidence>
<dbReference type="GO" id="GO:0005656">
    <property type="term" value="C:nuclear pre-replicative complex"/>
    <property type="evidence" value="ECO:0007669"/>
    <property type="project" value="TreeGrafter"/>
</dbReference>
<gene>
    <name evidence="9" type="ORF">K505DRAFT_92506</name>
</gene>
<reference evidence="9" key="1">
    <citation type="journal article" date="2020" name="Stud. Mycol.">
        <title>101 Dothideomycetes genomes: a test case for predicting lifestyles and emergence of pathogens.</title>
        <authorList>
            <person name="Haridas S."/>
            <person name="Albert R."/>
            <person name="Binder M."/>
            <person name="Bloem J."/>
            <person name="Labutti K."/>
            <person name="Salamov A."/>
            <person name="Andreopoulos B."/>
            <person name="Baker S."/>
            <person name="Barry K."/>
            <person name="Bills G."/>
            <person name="Bluhm B."/>
            <person name="Cannon C."/>
            <person name="Castanera R."/>
            <person name="Culley D."/>
            <person name="Daum C."/>
            <person name="Ezra D."/>
            <person name="Gonzalez J."/>
            <person name="Henrissat B."/>
            <person name="Kuo A."/>
            <person name="Liang C."/>
            <person name="Lipzen A."/>
            <person name="Lutzoni F."/>
            <person name="Magnuson J."/>
            <person name="Mondo S."/>
            <person name="Nolan M."/>
            <person name="Ohm R."/>
            <person name="Pangilinan J."/>
            <person name="Park H.-J."/>
            <person name="Ramirez L."/>
            <person name="Alfaro M."/>
            <person name="Sun H."/>
            <person name="Tritt A."/>
            <person name="Yoshinaga Y."/>
            <person name="Zwiers L.-H."/>
            <person name="Turgeon B."/>
            <person name="Goodwin S."/>
            <person name="Spatafora J."/>
            <person name="Crous P."/>
            <person name="Grigoriev I."/>
        </authorList>
    </citation>
    <scope>NUCLEOTIDE SEQUENCE</scope>
    <source>
        <strain evidence="9">CBS 109.77</strain>
    </source>
</reference>
<dbReference type="InterPro" id="IPR040855">
    <property type="entry name" value="ORC_WH_C"/>
</dbReference>
<keyword evidence="10" id="KW-1185">Reference proteome</keyword>
<evidence type="ECO:0000256" key="1">
    <source>
        <dbReference type="ARBA" id="ARBA00004123"/>
    </source>
</evidence>
<dbReference type="GO" id="GO:0005664">
    <property type="term" value="C:nuclear origin of replication recognition complex"/>
    <property type="evidence" value="ECO:0007669"/>
    <property type="project" value="InterPro"/>
</dbReference>
<keyword evidence="3" id="KW-0235">DNA replication</keyword>